<keyword evidence="4" id="KW-1185">Reference proteome</keyword>
<dbReference type="AlphaFoldDB" id="A0A557XI44"/>
<keyword evidence="2" id="KW-1133">Transmembrane helix</keyword>
<feature type="transmembrane region" description="Helical" evidence="2">
    <location>
        <begin position="43"/>
        <end position="66"/>
    </location>
</feature>
<evidence type="ECO:0000313" key="4">
    <source>
        <dbReference type="Proteomes" id="UP000320513"/>
    </source>
</evidence>
<feature type="transmembrane region" description="Helical" evidence="2">
    <location>
        <begin position="307"/>
        <end position="329"/>
    </location>
</feature>
<proteinExistence type="predicted"/>
<feature type="transmembrane region" description="Helical" evidence="2">
    <location>
        <begin position="101"/>
        <end position="127"/>
    </location>
</feature>
<accession>A0A557XI44</accession>
<feature type="transmembrane region" description="Helical" evidence="2">
    <location>
        <begin position="233"/>
        <end position="250"/>
    </location>
</feature>
<sequence>MSPEAQRLGPRSCQAGLDAGSPVETEEPPRALQSNEPITRRRLVYAIVGLLVLLYLASWVVFASIYEPDLQFFPYYAVDYSQGFVRRGLGGEILNLFPSDLYFTGLLILRWLVPALFGVGIAAVAWTVAVRFGRSERRLMLALLALVLPFGFVHAVVLPTPDLLGEAALAAFAVVLASAKRDRSLPVASGIYGIAVAVLTLIHEAVPFLQALGAILAIVVLVRSSAEIQRLSALLAVGPGLVVVLAIALLRRQDVSSHCARLPHRAVRWAPGRTPSVEHAYVDYHDWTCRFITVTTRKTPLIGPNQIGWAPLIMSTMAGIVILTLTMLVIRGISGVPFARVRHAVRGRLAWVTLAVLLVLPVYATSADWTRWWIAITFDVGVVYLLYASRQPESTRSATRATRAWFAVAIVFFALAPIPAAINTEQSVRGLVTHCSQLVNDPMWVGICP</sequence>
<feature type="region of interest" description="Disordered" evidence="1">
    <location>
        <begin position="1"/>
        <end position="32"/>
    </location>
</feature>
<keyword evidence="2" id="KW-0812">Transmembrane</keyword>
<protein>
    <recommendedName>
        <fullName evidence="5">Glycosyltransferase RgtA/B/C/D-like domain-containing protein</fullName>
    </recommendedName>
</protein>
<evidence type="ECO:0000256" key="1">
    <source>
        <dbReference type="SAM" id="MobiDB-lite"/>
    </source>
</evidence>
<organism evidence="3 4">
    <name type="scientific">Mycobacterium helveticum</name>
    <dbReference type="NCBI Taxonomy" id="2592811"/>
    <lineage>
        <taxon>Bacteria</taxon>
        <taxon>Bacillati</taxon>
        <taxon>Actinomycetota</taxon>
        <taxon>Actinomycetes</taxon>
        <taxon>Mycobacteriales</taxon>
        <taxon>Mycobacteriaceae</taxon>
        <taxon>Mycobacterium</taxon>
    </lineage>
</organism>
<comment type="caution">
    <text evidence="3">The sequence shown here is derived from an EMBL/GenBank/DDBJ whole genome shotgun (WGS) entry which is preliminary data.</text>
</comment>
<feature type="transmembrane region" description="Helical" evidence="2">
    <location>
        <begin position="208"/>
        <end position="226"/>
    </location>
</feature>
<keyword evidence="2" id="KW-0472">Membrane</keyword>
<dbReference type="Proteomes" id="UP000320513">
    <property type="component" value="Unassembled WGS sequence"/>
</dbReference>
<feature type="transmembrane region" description="Helical" evidence="2">
    <location>
        <begin position="163"/>
        <end position="179"/>
    </location>
</feature>
<gene>
    <name evidence="3" type="ORF">FPZ47_19945</name>
</gene>
<name>A0A557XI44_9MYCO</name>
<feature type="transmembrane region" description="Helical" evidence="2">
    <location>
        <begin position="372"/>
        <end position="389"/>
    </location>
</feature>
<dbReference type="RefSeq" id="WP_144949922.1">
    <property type="nucleotide sequence ID" value="NZ_VMQU01000099.1"/>
</dbReference>
<evidence type="ECO:0008006" key="5">
    <source>
        <dbReference type="Google" id="ProtNLM"/>
    </source>
</evidence>
<dbReference type="EMBL" id="VMQU01000099">
    <property type="protein sequence ID" value="TVS85364.1"/>
    <property type="molecule type" value="Genomic_DNA"/>
</dbReference>
<evidence type="ECO:0000256" key="2">
    <source>
        <dbReference type="SAM" id="Phobius"/>
    </source>
</evidence>
<feature type="transmembrane region" description="Helical" evidence="2">
    <location>
        <begin position="401"/>
        <end position="422"/>
    </location>
</feature>
<feature type="transmembrane region" description="Helical" evidence="2">
    <location>
        <begin position="139"/>
        <end position="157"/>
    </location>
</feature>
<reference evidence="3 4" key="1">
    <citation type="submission" date="2019-07" db="EMBL/GenBank/DDBJ databases">
        <title>New Mycobacterium species.</title>
        <authorList>
            <person name="Tortoli E."/>
            <person name="Ghielmetti G."/>
            <person name="Friedel U."/>
            <person name="Trovato A."/>
        </authorList>
    </citation>
    <scope>NUCLEOTIDE SEQUENCE [LARGE SCALE GENOMIC DNA]</scope>
    <source>
        <strain evidence="3 4">16-83</strain>
    </source>
</reference>
<dbReference type="OrthoDB" id="4750568at2"/>
<evidence type="ECO:0000313" key="3">
    <source>
        <dbReference type="EMBL" id="TVS85364.1"/>
    </source>
</evidence>
<feature type="transmembrane region" description="Helical" evidence="2">
    <location>
        <begin position="184"/>
        <end position="202"/>
    </location>
</feature>
<feature type="transmembrane region" description="Helical" evidence="2">
    <location>
        <begin position="349"/>
        <end position="366"/>
    </location>
</feature>